<dbReference type="Proteomes" id="UP000013827">
    <property type="component" value="Unassembled WGS sequence"/>
</dbReference>
<feature type="transmembrane region" description="Helical" evidence="8">
    <location>
        <begin position="170"/>
        <end position="190"/>
    </location>
</feature>
<evidence type="ECO:0000313" key="9">
    <source>
        <dbReference type="EnsemblProtists" id="EOD17421"/>
    </source>
</evidence>
<reference evidence="10" key="1">
    <citation type="journal article" date="2013" name="Nature">
        <title>Pan genome of the phytoplankton Emiliania underpins its global distribution.</title>
        <authorList>
            <person name="Read B.A."/>
            <person name="Kegel J."/>
            <person name="Klute M.J."/>
            <person name="Kuo A."/>
            <person name="Lefebvre S.C."/>
            <person name="Maumus F."/>
            <person name="Mayer C."/>
            <person name="Miller J."/>
            <person name="Monier A."/>
            <person name="Salamov A."/>
            <person name="Young J."/>
            <person name="Aguilar M."/>
            <person name="Claverie J.M."/>
            <person name="Frickenhaus S."/>
            <person name="Gonzalez K."/>
            <person name="Herman E.K."/>
            <person name="Lin Y.C."/>
            <person name="Napier J."/>
            <person name="Ogata H."/>
            <person name="Sarno A.F."/>
            <person name="Shmutz J."/>
            <person name="Schroeder D."/>
            <person name="de Vargas C."/>
            <person name="Verret F."/>
            <person name="von Dassow P."/>
            <person name="Valentin K."/>
            <person name="Van de Peer Y."/>
            <person name="Wheeler G."/>
            <person name="Dacks J.B."/>
            <person name="Delwiche C.F."/>
            <person name="Dyhrman S.T."/>
            <person name="Glockner G."/>
            <person name="John U."/>
            <person name="Richards T."/>
            <person name="Worden A.Z."/>
            <person name="Zhang X."/>
            <person name="Grigoriev I.V."/>
            <person name="Allen A.E."/>
            <person name="Bidle K."/>
            <person name="Borodovsky M."/>
            <person name="Bowler C."/>
            <person name="Brownlee C."/>
            <person name="Cock J.M."/>
            <person name="Elias M."/>
            <person name="Gladyshev V.N."/>
            <person name="Groth M."/>
            <person name="Guda C."/>
            <person name="Hadaegh A."/>
            <person name="Iglesias-Rodriguez M.D."/>
            <person name="Jenkins J."/>
            <person name="Jones B.M."/>
            <person name="Lawson T."/>
            <person name="Leese F."/>
            <person name="Lindquist E."/>
            <person name="Lobanov A."/>
            <person name="Lomsadze A."/>
            <person name="Malik S.B."/>
            <person name="Marsh M.E."/>
            <person name="Mackinder L."/>
            <person name="Mock T."/>
            <person name="Mueller-Roeber B."/>
            <person name="Pagarete A."/>
            <person name="Parker M."/>
            <person name="Probert I."/>
            <person name="Quesneville H."/>
            <person name="Raines C."/>
            <person name="Rensing S.A."/>
            <person name="Riano-Pachon D.M."/>
            <person name="Richier S."/>
            <person name="Rokitta S."/>
            <person name="Shiraiwa Y."/>
            <person name="Soanes D.M."/>
            <person name="van der Giezen M."/>
            <person name="Wahlund T.M."/>
            <person name="Williams B."/>
            <person name="Wilson W."/>
            <person name="Wolfe G."/>
            <person name="Wurch L.L."/>
        </authorList>
    </citation>
    <scope>NUCLEOTIDE SEQUENCE</scope>
</reference>
<evidence type="ECO:0000256" key="8">
    <source>
        <dbReference type="SAM" id="Phobius"/>
    </source>
</evidence>
<dbReference type="GO" id="GO:0003333">
    <property type="term" value="P:amino acid transmembrane transport"/>
    <property type="evidence" value="ECO:0007669"/>
    <property type="project" value="InterPro"/>
</dbReference>
<dbReference type="KEGG" id="ehx:EMIHUDRAFT_102656"/>
<dbReference type="PANTHER" id="PTHR32195">
    <property type="entry name" value="OS07G0662800 PROTEIN"/>
    <property type="match status" value="1"/>
</dbReference>
<feature type="transmembrane region" description="Helical" evidence="8">
    <location>
        <begin position="128"/>
        <end position="150"/>
    </location>
</feature>
<protein>
    <recommendedName>
        <fullName evidence="11">Amino acid transporter transmembrane domain-containing protein</fullName>
    </recommendedName>
</protein>
<keyword evidence="5 8" id="KW-0812">Transmembrane</keyword>
<keyword evidence="6 8" id="KW-1133">Transmembrane helix</keyword>
<comment type="subcellular location">
    <subcellularLocation>
        <location evidence="1">Cell inner membrane</location>
        <topology evidence="1">Multi-pass membrane protein</topology>
    </subcellularLocation>
</comment>
<name>A0A0D3J1N6_EMIH1</name>
<keyword evidence="3" id="KW-1003">Cell membrane</keyword>
<dbReference type="HOGENOM" id="CLU_671631_0_0_1"/>
<feature type="transmembrane region" description="Helical" evidence="8">
    <location>
        <begin position="86"/>
        <end position="107"/>
    </location>
</feature>
<dbReference type="EnsemblProtists" id="EOD17421">
    <property type="protein sequence ID" value="EOD17421"/>
    <property type="gene ID" value="EMIHUDRAFT_102656"/>
</dbReference>
<keyword evidence="10" id="KW-1185">Reference proteome</keyword>
<feature type="transmembrane region" description="Helical" evidence="8">
    <location>
        <begin position="202"/>
        <end position="229"/>
    </location>
</feature>
<accession>A0A0D3J1N6</accession>
<dbReference type="AlphaFoldDB" id="A0A0D3J1N6"/>
<dbReference type="GO" id="GO:0005886">
    <property type="term" value="C:plasma membrane"/>
    <property type="evidence" value="ECO:0007669"/>
    <property type="project" value="UniProtKB-SubCell"/>
</dbReference>
<organism evidence="9 10">
    <name type="scientific">Emiliania huxleyi (strain CCMP1516)</name>
    <dbReference type="NCBI Taxonomy" id="280463"/>
    <lineage>
        <taxon>Eukaryota</taxon>
        <taxon>Haptista</taxon>
        <taxon>Haptophyta</taxon>
        <taxon>Prymnesiophyceae</taxon>
        <taxon>Isochrysidales</taxon>
        <taxon>Noelaerhabdaceae</taxon>
        <taxon>Emiliania</taxon>
    </lineage>
</organism>
<proteinExistence type="predicted"/>
<dbReference type="PANTHER" id="PTHR32195:SF26">
    <property type="entry name" value="TRYPTOPHAN OR TYROSINE TRANSPORTER PROTEIN"/>
    <property type="match status" value="1"/>
</dbReference>
<dbReference type="PaxDb" id="2903-EOD17421"/>
<keyword evidence="7 8" id="KW-0472">Membrane</keyword>
<feature type="transmembrane region" description="Helical" evidence="8">
    <location>
        <begin position="311"/>
        <end position="335"/>
    </location>
</feature>
<dbReference type="InterPro" id="IPR018227">
    <property type="entry name" value="Amino_acid_transport_2"/>
</dbReference>
<evidence type="ECO:0000256" key="2">
    <source>
        <dbReference type="ARBA" id="ARBA00022448"/>
    </source>
</evidence>
<evidence type="ECO:0008006" key="11">
    <source>
        <dbReference type="Google" id="ProtNLM"/>
    </source>
</evidence>
<evidence type="ECO:0000256" key="7">
    <source>
        <dbReference type="ARBA" id="ARBA00023136"/>
    </source>
</evidence>
<evidence type="ECO:0000256" key="5">
    <source>
        <dbReference type="ARBA" id="ARBA00022692"/>
    </source>
</evidence>
<feature type="transmembrane region" description="Helical" evidence="8">
    <location>
        <begin position="376"/>
        <end position="395"/>
    </location>
</feature>
<evidence type="ECO:0000256" key="1">
    <source>
        <dbReference type="ARBA" id="ARBA00004429"/>
    </source>
</evidence>
<evidence type="ECO:0000256" key="6">
    <source>
        <dbReference type="ARBA" id="ARBA00022989"/>
    </source>
</evidence>
<evidence type="ECO:0000256" key="4">
    <source>
        <dbReference type="ARBA" id="ARBA00022519"/>
    </source>
</evidence>
<feature type="transmembrane region" description="Helical" evidence="8">
    <location>
        <begin position="249"/>
        <end position="271"/>
    </location>
</feature>
<dbReference type="GeneID" id="17263571"/>
<keyword evidence="4" id="KW-0997">Cell inner membrane</keyword>
<dbReference type="RefSeq" id="XP_005769850.1">
    <property type="nucleotide sequence ID" value="XM_005769793.1"/>
</dbReference>
<reference evidence="9" key="2">
    <citation type="submission" date="2024-10" db="UniProtKB">
        <authorList>
            <consortium name="EnsemblProtists"/>
        </authorList>
    </citation>
    <scope>IDENTIFICATION</scope>
</reference>
<sequence length="410" mass="40617">MLLLGLLQVAALLRQPPLLLPPTPKPPHQYVVACADAAGPTAAAAPPMRVIDAAAIIGGTSVGGSFLALPMVTAPLGLGPSLVGMFAAWAVLAASAIAYLEAAAIVMEREGEAEGASVVAVSRHAFGGAAATVVSSLFLVQCVVVIAAQLAKAGELLSLLAPVAAAAAPAAYPAACVATAALSAAAVFGARRALVERLNTGLAATLIVGLLWLSGRALGGALPSGAAAASRLGGADWSALLPGTAAAGWPIPLFLKLLSFGQAVPVVAAGLGPRRLGAARTSLIANYLTVRQFCADALRALQGRGAGAPPVGVPVAVLAALSLPAAIACGGARLYLPLLRWSGAFPTTILYGLLPPLAALALGRQRGGSSARASRLALRAHAALTAALLGVNLALASNVRGCWRLGGLLR</sequence>
<evidence type="ECO:0000313" key="10">
    <source>
        <dbReference type="Proteomes" id="UP000013827"/>
    </source>
</evidence>
<keyword evidence="2" id="KW-0813">Transport</keyword>
<evidence type="ECO:0000256" key="3">
    <source>
        <dbReference type="ARBA" id="ARBA00022475"/>
    </source>
</evidence>
<dbReference type="Pfam" id="PF03222">
    <property type="entry name" value="Trp_Tyr_perm"/>
    <property type="match status" value="1"/>
</dbReference>
<feature type="transmembrane region" description="Helical" evidence="8">
    <location>
        <begin position="341"/>
        <end position="364"/>
    </location>
</feature>